<keyword evidence="2" id="KW-1185">Reference proteome</keyword>
<organism evidence="1 2">
    <name type="scientific">Fusarium decemcellulare</name>
    <dbReference type="NCBI Taxonomy" id="57161"/>
    <lineage>
        <taxon>Eukaryota</taxon>
        <taxon>Fungi</taxon>
        <taxon>Dikarya</taxon>
        <taxon>Ascomycota</taxon>
        <taxon>Pezizomycotina</taxon>
        <taxon>Sordariomycetes</taxon>
        <taxon>Hypocreomycetidae</taxon>
        <taxon>Hypocreales</taxon>
        <taxon>Nectriaceae</taxon>
        <taxon>Fusarium</taxon>
        <taxon>Fusarium decemcellulare species complex</taxon>
    </lineage>
</organism>
<comment type="caution">
    <text evidence="1">The sequence shown here is derived from an EMBL/GenBank/DDBJ whole genome shotgun (WGS) entry which is preliminary data.</text>
</comment>
<dbReference type="EMBL" id="JANRMS010003748">
    <property type="protein sequence ID" value="KAJ3515517.1"/>
    <property type="molecule type" value="Genomic_DNA"/>
</dbReference>
<gene>
    <name evidence="1" type="ORF">NM208_g14954</name>
</gene>
<evidence type="ECO:0000313" key="1">
    <source>
        <dbReference type="EMBL" id="KAJ3515517.1"/>
    </source>
</evidence>
<name>A0ACC1RHU7_9HYPO</name>
<proteinExistence type="predicted"/>
<sequence>MGNADIEATPTVAARASVDIKNIGVGRTELHSALPPHDTYEGGHRWDPSATWTPEEEKKAVRKTDLKLLTWLCLMFFGLQLDRGNLSNALADDLLTDLNLTTDDYNNGTTIQLLCFLTAEFPVQFLTKRFGFKRVLPTLMVCWGVVSTFQAFMTGRTSFYITRALIGLFEGGFIPGVILMATYFYTSKELSIRLAAFWSTLNVASTDYLNPHSGFR</sequence>
<reference evidence="1" key="1">
    <citation type="submission" date="2022-08" db="EMBL/GenBank/DDBJ databases">
        <title>Genome Sequence of Fusarium decemcellulare.</title>
        <authorList>
            <person name="Buettner E."/>
        </authorList>
    </citation>
    <scope>NUCLEOTIDE SEQUENCE</scope>
    <source>
        <strain evidence="1">Babe19</strain>
    </source>
</reference>
<accession>A0ACC1RHU7</accession>
<dbReference type="Proteomes" id="UP001148629">
    <property type="component" value="Unassembled WGS sequence"/>
</dbReference>
<protein>
    <submittedName>
        <fullName evidence="1">Uncharacterized protein</fullName>
    </submittedName>
</protein>
<evidence type="ECO:0000313" key="2">
    <source>
        <dbReference type="Proteomes" id="UP001148629"/>
    </source>
</evidence>